<dbReference type="FunFam" id="3.40.50.720:FF:000243">
    <property type="entry name" value="Ubiquitin-like modifier-activating enzyme ATG7"/>
    <property type="match status" value="1"/>
</dbReference>
<dbReference type="EMBL" id="JAFEKC020000004">
    <property type="protein sequence ID" value="KAK0515408.1"/>
    <property type="molecule type" value="Genomic_DNA"/>
</dbReference>
<comment type="subcellular location">
    <subcellularLocation>
        <location evidence="7">Cytoplasm</location>
    </subcellularLocation>
    <subcellularLocation>
        <location evidence="7">Preautophagosomal structure</location>
    </subcellularLocation>
</comment>
<dbReference type="GO" id="GO:0000045">
    <property type="term" value="P:autophagosome assembly"/>
    <property type="evidence" value="ECO:0007669"/>
    <property type="project" value="TreeGrafter"/>
</dbReference>
<evidence type="ECO:0000313" key="10">
    <source>
        <dbReference type="EMBL" id="KAK0515408.1"/>
    </source>
</evidence>
<feature type="domain" description="THIF-type NAD/FAD binding fold" evidence="8">
    <location>
        <begin position="382"/>
        <end position="616"/>
    </location>
</feature>
<dbReference type="Gene3D" id="3.40.140.70">
    <property type="entry name" value="Ubiquitin-like modifier-activating enzyme ATG7 N-terminal domain"/>
    <property type="match status" value="1"/>
</dbReference>
<dbReference type="GO" id="GO:0032446">
    <property type="term" value="P:protein modification by small protein conjugation"/>
    <property type="evidence" value="ECO:0007669"/>
    <property type="project" value="TreeGrafter"/>
</dbReference>
<gene>
    <name evidence="10" type="ORF">JMJ35_002787</name>
</gene>
<organism evidence="10 11">
    <name type="scientific">Cladonia borealis</name>
    <dbReference type="NCBI Taxonomy" id="184061"/>
    <lineage>
        <taxon>Eukaryota</taxon>
        <taxon>Fungi</taxon>
        <taxon>Dikarya</taxon>
        <taxon>Ascomycota</taxon>
        <taxon>Pezizomycotina</taxon>
        <taxon>Lecanoromycetes</taxon>
        <taxon>OSLEUM clade</taxon>
        <taxon>Lecanoromycetidae</taxon>
        <taxon>Lecanorales</taxon>
        <taxon>Lecanorineae</taxon>
        <taxon>Cladoniaceae</taxon>
        <taxon>Cladonia</taxon>
    </lineage>
</organism>
<keyword evidence="4 7" id="KW-0653">Protein transport</keyword>
<keyword evidence="11" id="KW-1185">Reference proteome</keyword>
<keyword evidence="5 7" id="KW-0072">Autophagy</keyword>
<evidence type="ECO:0000256" key="1">
    <source>
        <dbReference type="ARBA" id="ARBA00010931"/>
    </source>
</evidence>
<dbReference type="PANTHER" id="PTHR10953">
    <property type="entry name" value="UBIQUITIN-ACTIVATING ENZYME E1"/>
    <property type="match status" value="1"/>
</dbReference>
<comment type="subunit">
    <text evidence="7">Homodimer.</text>
</comment>
<dbReference type="NCBIfam" id="TIGR01381">
    <property type="entry name" value="E1_like_apg7"/>
    <property type="match status" value="1"/>
</dbReference>
<keyword evidence="3 7" id="KW-0813">Transport</keyword>
<dbReference type="AlphaFoldDB" id="A0AA39R8S3"/>
<dbReference type="InterPro" id="IPR006285">
    <property type="entry name" value="Atg7"/>
</dbReference>
<dbReference type="SUPFAM" id="SSF69572">
    <property type="entry name" value="Activating enzymes of the ubiquitin-like proteins"/>
    <property type="match status" value="1"/>
</dbReference>
<dbReference type="GO" id="GO:0034727">
    <property type="term" value="P:piecemeal microautophagy of the nucleus"/>
    <property type="evidence" value="ECO:0007669"/>
    <property type="project" value="TreeGrafter"/>
</dbReference>
<dbReference type="Pfam" id="PF00899">
    <property type="entry name" value="ThiF"/>
    <property type="match status" value="1"/>
</dbReference>
<dbReference type="PANTHER" id="PTHR10953:SF3">
    <property type="entry name" value="UBIQUITIN-LIKE MODIFIER-ACTIVATING ENZYME ATG7"/>
    <property type="match status" value="1"/>
</dbReference>
<evidence type="ECO:0000256" key="4">
    <source>
        <dbReference type="ARBA" id="ARBA00022927"/>
    </source>
</evidence>
<comment type="function">
    <text evidence="7">E1-like activating enzyme involved in the 2 ubiquitin-like systems required for cytoplasm to vacuole transport (Cvt) and autophagy. Activates ATG12 for its conjugation with ATG5 and ATG8 for its conjugation with phosphatidylethanolamine. Both systems are needed for the ATG8 association to Cvt vesicles and autophagosomes membranes. Autophagy is essential for maintenance of amino acid levels and protein synthesis under nitrogen starvation. Required for selective autophagic degradation of the nucleus (nucleophagy) as well as for mitophagy which contributes to regulate mitochondrial quantity and quality by eliminating the mitochondria to a basal level to fulfill cellular energy requirements and preventing excess ROS production.</text>
</comment>
<dbReference type="InterPro" id="IPR032197">
    <property type="entry name" value="Atg7_N"/>
</dbReference>
<keyword evidence="7" id="KW-0963">Cytoplasm</keyword>
<keyword evidence="7" id="KW-0833">Ubl conjugation pathway</keyword>
<protein>
    <recommendedName>
        <fullName evidence="2 7">Ubiquitin-like modifier-activating enzyme ATG7</fullName>
    </recommendedName>
    <alternativeName>
        <fullName evidence="7">Autophagy-related protein 7</fullName>
    </alternativeName>
</protein>
<accession>A0AA39R8S3</accession>
<dbReference type="GO" id="GO:0019779">
    <property type="term" value="F:Atg8 activating enzyme activity"/>
    <property type="evidence" value="ECO:0007669"/>
    <property type="project" value="TreeGrafter"/>
</dbReference>
<reference evidence="10" key="1">
    <citation type="submission" date="2023-03" db="EMBL/GenBank/DDBJ databases">
        <title>Complete genome of Cladonia borealis.</title>
        <authorList>
            <person name="Park H."/>
        </authorList>
    </citation>
    <scope>NUCLEOTIDE SEQUENCE</scope>
    <source>
        <strain evidence="10">ANT050790</strain>
    </source>
</reference>
<proteinExistence type="inferred from homology"/>
<comment type="caution">
    <text evidence="10">The sequence shown here is derived from an EMBL/GenBank/DDBJ whole genome shotgun (WGS) entry which is preliminary data.</text>
</comment>
<sequence length="722" mass="80312">MLKFATFTSDIELPFYTSLASLKINHDKLDDSARKLLGLYEIRPSDAPEASCRLQVHGNALTNDAVPAGYCRAEGMIKNVNTIEEYRSLDKGAILSQAARTIWDAIHDGTIYSCPSLLASFRVICFADLKKYKFTYLFAFPALHSEPAWKVVPNIEEDNASEETARSEEDLVTHMLGSETVALVDAVQTWRYRVDSRQHGFFLAKKQRAEGFAIESRTKVEENSSQRPITPGTPGEKLGFTWSIGSLMDYEQGFFDGTPQEDTYVCFTDPSTYPTYPGWMLRNLLVLIRRRWKLKEVQILCYRDVHSHRDDAKSIILSLKLGGSTPSTSSQTNTSTSLEMPKVTGWERNSAGKVLSRLANLGEYMDPQRLADQAVDLNLKLIKWRIAPNLNLEKIKDTKCLLLGAGTLGSYVARNLMGWGVRKITFVDNGSVSFSNPVRQPLFNFKDCLEGGAKKAIRAFEALKEIYPGVQAMGHVMSVPMAGHPILDEPRVRSEFETLKRLIDEHDAIFLLMDTRESRWLPTVMGKAAGKIVMNAALGFDSFVVMRHGTTDEANPGKELGCYFCNDVVAPADSVVDRTLDQQCTVTRPGVAAIASALLVEILVSLLQHPLGSLAPAPLTPTEERGDHPLGIVPHQIRGFLSNFQNMVIRGSSYDSCSACSDKILRAYKEHGWEFVKKALNEKGYVEELSGLAEVQRAAEKALADMEFSDEENLEEGEGEII</sequence>
<dbReference type="InterPro" id="IPR045886">
    <property type="entry name" value="ThiF/MoeB/HesA"/>
</dbReference>
<dbReference type="InterPro" id="IPR000594">
    <property type="entry name" value="ThiF_NAD_FAD-bd"/>
</dbReference>
<evidence type="ECO:0000256" key="5">
    <source>
        <dbReference type="ARBA" id="ARBA00023006"/>
    </source>
</evidence>
<dbReference type="GO" id="GO:0015031">
    <property type="term" value="P:protein transport"/>
    <property type="evidence" value="ECO:0007669"/>
    <property type="project" value="UniProtKB-UniRule"/>
</dbReference>
<dbReference type="Pfam" id="PF16420">
    <property type="entry name" value="ATG7_N"/>
    <property type="match status" value="1"/>
</dbReference>
<dbReference type="GO" id="GO:0000422">
    <property type="term" value="P:autophagy of mitochondrion"/>
    <property type="evidence" value="ECO:0007669"/>
    <property type="project" value="TreeGrafter"/>
</dbReference>
<dbReference type="GO" id="GO:0000407">
    <property type="term" value="C:phagophore assembly site"/>
    <property type="evidence" value="ECO:0007669"/>
    <property type="project" value="UniProtKB-SubCell"/>
</dbReference>
<dbReference type="InterPro" id="IPR042522">
    <property type="entry name" value="Atg7_N_1"/>
</dbReference>
<dbReference type="FunFam" id="3.40.140.70:FF:000001">
    <property type="entry name" value="Ubiquitin-like modifier-activating enzyme atg7"/>
    <property type="match status" value="1"/>
</dbReference>
<dbReference type="Gene3D" id="3.40.140.100">
    <property type="entry name" value="Ubiquitin-like modifier-activating enzyme ATG7 C-terminal domain"/>
    <property type="match status" value="1"/>
</dbReference>
<dbReference type="GO" id="GO:0006995">
    <property type="term" value="P:cellular response to nitrogen starvation"/>
    <property type="evidence" value="ECO:0007669"/>
    <property type="project" value="TreeGrafter"/>
</dbReference>
<feature type="domain" description="Ubiquitin-like modifier-activating enzyme Atg7 N-terminal" evidence="9">
    <location>
        <begin position="2"/>
        <end position="365"/>
    </location>
</feature>
<dbReference type="GO" id="GO:0019778">
    <property type="term" value="F:Atg12 activating enzyme activity"/>
    <property type="evidence" value="ECO:0007669"/>
    <property type="project" value="TreeGrafter"/>
</dbReference>
<dbReference type="InterPro" id="IPR035985">
    <property type="entry name" value="Ubiquitin-activating_enz"/>
</dbReference>
<comment type="similarity">
    <text evidence="1 7">Belongs to the ATG7 family.</text>
</comment>
<evidence type="ECO:0000259" key="9">
    <source>
        <dbReference type="Pfam" id="PF16420"/>
    </source>
</evidence>
<dbReference type="Gene3D" id="3.40.50.720">
    <property type="entry name" value="NAD(P)-binding Rossmann-like Domain"/>
    <property type="match status" value="1"/>
</dbReference>
<evidence type="ECO:0000256" key="2">
    <source>
        <dbReference type="ARBA" id="ARBA00017647"/>
    </source>
</evidence>
<dbReference type="Proteomes" id="UP001166286">
    <property type="component" value="Unassembled WGS sequence"/>
</dbReference>
<dbReference type="InterPro" id="IPR042523">
    <property type="entry name" value="Atg7_N_2"/>
</dbReference>
<evidence type="ECO:0000256" key="6">
    <source>
        <dbReference type="PIRSR" id="PIRSR606285-1"/>
    </source>
</evidence>
<evidence type="ECO:0000259" key="8">
    <source>
        <dbReference type="Pfam" id="PF00899"/>
    </source>
</evidence>
<evidence type="ECO:0000313" key="11">
    <source>
        <dbReference type="Proteomes" id="UP001166286"/>
    </source>
</evidence>
<feature type="active site" description="Glycyl thioester intermediate" evidence="6">
    <location>
        <position position="584"/>
    </location>
</feature>
<name>A0AA39R8S3_9LECA</name>
<dbReference type="CDD" id="cd01486">
    <property type="entry name" value="Apg7"/>
    <property type="match status" value="1"/>
</dbReference>
<evidence type="ECO:0000256" key="3">
    <source>
        <dbReference type="ARBA" id="ARBA00022448"/>
    </source>
</evidence>
<evidence type="ECO:0000256" key="7">
    <source>
        <dbReference type="RuleBase" id="RU366022"/>
    </source>
</evidence>